<dbReference type="Pfam" id="PF12399">
    <property type="entry name" value="BCA_ABC_TP_C"/>
    <property type="match status" value="1"/>
</dbReference>
<dbReference type="InterPro" id="IPR003593">
    <property type="entry name" value="AAA+_ATPase"/>
</dbReference>
<evidence type="ECO:0000256" key="1">
    <source>
        <dbReference type="ARBA" id="ARBA00004651"/>
    </source>
</evidence>
<dbReference type="GO" id="GO:0005524">
    <property type="term" value="F:ATP binding"/>
    <property type="evidence" value="ECO:0007669"/>
    <property type="project" value="UniProtKB-KW"/>
</dbReference>
<reference evidence="11 12" key="1">
    <citation type="journal article" date="2019" name="Nat. Microbiol.">
        <title>Mediterranean grassland soil C-N compound turnover is dependent on rainfall and depth, and is mediated by genomically divergent microorganisms.</title>
        <authorList>
            <person name="Diamond S."/>
            <person name="Andeer P.F."/>
            <person name="Li Z."/>
            <person name="Crits-Christoph A."/>
            <person name="Burstein D."/>
            <person name="Anantharaman K."/>
            <person name="Lane K.R."/>
            <person name="Thomas B.C."/>
            <person name="Pan C."/>
            <person name="Northen T.R."/>
            <person name="Banfield J.F."/>
        </authorList>
    </citation>
    <scope>NUCLEOTIDE SEQUENCE [LARGE SCALE GENOMIC DNA]</scope>
    <source>
        <strain evidence="11">NP_8</strain>
    </source>
</reference>
<accession>A0A537IMN3</accession>
<evidence type="ECO:0000256" key="8">
    <source>
        <dbReference type="ARBA" id="ARBA00023136"/>
    </source>
</evidence>
<keyword evidence="6 11" id="KW-0067">ATP-binding</keyword>
<evidence type="ECO:0000259" key="10">
    <source>
        <dbReference type="PROSITE" id="PS50893"/>
    </source>
</evidence>
<evidence type="ECO:0000313" key="12">
    <source>
        <dbReference type="Proteomes" id="UP000318834"/>
    </source>
</evidence>
<proteinExistence type="predicted"/>
<keyword evidence="7 9" id="KW-1133">Transmembrane helix</keyword>
<feature type="transmembrane region" description="Helical" evidence="9">
    <location>
        <begin position="62"/>
        <end position="81"/>
    </location>
</feature>
<comment type="caution">
    <text evidence="11">The sequence shown here is derived from an EMBL/GenBank/DDBJ whole genome shotgun (WGS) entry which is preliminary data.</text>
</comment>
<evidence type="ECO:0000313" key="11">
    <source>
        <dbReference type="EMBL" id="TMI71866.1"/>
    </source>
</evidence>
<comment type="subcellular location">
    <subcellularLocation>
        <location evidence="1">Cell membrane</location>
        <topology evidence="1">Multi-pass membrane protein</topology>
    </subcellularLocation>
</comment>
<dbReference type="CDD" id="cd03219">
    <property type="entry name" value="ABC_Mj1267_LivG_branched"/>
    <property type="match status" value="1"/>
</dbReference>
<dbReference type="InterPro" id="IPR003439">
    <property type="entry name" value="ABC_transporter-like_ATP-bd"/>
</dbReference>
<dbReference type="PANTHER" id="PTHR45772">
    <property type="entry name" value="CONSERVED COMPONENT OF ABC TRANSPORTER FOR NATURAL AMINO ACIDS-RELATED"/>
    <property type="match status" value="1"/>
</dbReference>
<dbReference type="Pfam" id="PF02653">
    <property type="entry name" value="BPD_transp_2"/>
    <property type="match status" value="1"/>
</dbReference>
<feature type="transmembrane region" description="Helical" evidence="9">
    <location>
        <begin position="246"/>
        <end position="271"/>
    </location>
</feature>
<dbReference type="Gene3D" id="3.40.50.300">
    <property type="entry name" value="P-loop containing nucleotide triphosphate hydrolases"/>
    <property type="match status" value="1"/>
</dbReference>
<dbReference type="SUPFAM" id="SSF52540">
    <property type="entry name" value="P-loop containing nucleoside triphosphate hydrolases"/>
    <property type="match status" value="1"/>
</dbReference>
<dbReference type="InterPro" id="IPR032823">
    <property type="entry name" value="BCA_ABC_TP_C"/>
</dbReference>
<feature type="transmembrane region" description="Helical" evidence="9">
    <location>
        <begin position="31"/>
        <end position="50"/>
    </location>
</feature>
<keyword evidence="3" id="KW-1003">Cell membrane</keyword>
<feature type="transmembrane region" description="Helical" evidence="9">
    <location>
        <begin position="7"/>
        <end position="25"/>
    </location>
</feature>
<keyword evidence="8 9" id="KW-0472">Membrane</keyword>
<feature type="transmembrane region" description="Helical" evidence="9">
    <location>
        <begin position="87"/>
        <end position="107"/>
    </location>
</feature>
<evidence type="ECO:0000256" key="7">
    <source>
        <dbReference type="ARBA" id="ARBA00022989"/>
    </source>
</evidence>
<evidence type="ECO:0000256" key="2">
    <source>
        <dbReference type="ARBA" id="ARBA00022448"/>
    </source>
</evidence>
<dbReference type="Proteomes" id="UP000318834">
    <property type="component" value="Unassembled WGS sequence"/>
</dbReference>
<dbReference type="PANTHER" id="PTHR45772:SF9">
    <property type="entry name" value="CONSERVED COMPONENT OF ABC TRANSPORTER FOR NATURAL AMINO ACIDS"/>
    <property type="match status" value="1"/>
</dbReference>
<feature type="domain" description="ABC transporter" evidence="10">
    <location>
        <begin position="355"/>
        <end position="600"/>
    </location>
</feature>
<evidence type="ECO:0000256" key="9">
    <source>
        <dbReference type="SAM" id="Phobius"/>
    </source>
</evidence>
<evidence type="ECO:0000256" key="4">
    <source>
        <dbReference type="ARBA" id="ARBA00022692"/>
    </source>
</evidence>
<dbReference type="GO" id="GO:0005886">
    <property type="term" value="C:plasma membrane"/>
    <property type="evidence" value="ECO:0007669"/>
    <property type="project" value="UniProtKB-SubCell"/>
</dbReference>
<evidence type="ECO:0000256" key="5">
    <source>
        <dbReference type="ARBA" id="ARBA00022741"/>
    </source>
</evidence>
<dbReference type="Pfam" id="PF00005">
    <property type="entry name" value="ABC_tran"/>
    <property type="match status" value="1"/>
</dbReference>
<dbReference type="SMART" id="SM00382">
    <property type="entry name" value="AAA"/>
    <property type="match status" value="1"/>
</dbReference>
<evidence type="ECO:0000256" key="3">
    <source>
        <dbReference type="ARBA" id="ARBA00022475"/>
    </source>
</evidence>
<protein>
    <submittedName>
        <fullName evidence="11">Branched-chain amino acid ABC transporter ATP-binding protein/permease</fullName>
    </submittedName>
</protein>
<dbReference type="PROSITE" id="PS50893">
    <property type="entry name" value="ABC_TRANSPORTER_2"/>
    <property type="match status" value="1"/>
</dbReference>
<dbReference type="InterPro" id="IPR043428">
    <property type="entry name" value="LivM-like"/>
</dbReference>
<dbReference type="CDD" id="cd06581">
    <property type="entry name" value="TM_PBP1_LivM_like"/>
    <property type="match status" value="1"/>
</dbReference>
<feature type="transmembrane region" description="Helical" evidence="9">
    <location>
        <begin position="212"/>
        <end position="234"/>
    </location>
</feature>
<keyword evidence="4 9" id="KW-0812">Transmembrane</keyword>
<gene>
    <name evidence="11" type="ORF">E6H05_11895</name>
</gene>
<dbReference type="InterPro" id="IPR051120">
    <property type="entry name" value="ABC_AA/LPS_Transport"/>
</dbReference>
<feature type="transmembrane region" description="Helical" evidence="9">
    <location>
        <begin position="159"/>
        <end position="179"/>
    </location>
</feature>
<sequence length="604" mass="63281">MTTTRRLQLAATAVVAVLAVLPFAVAGRISLGIFVFIGLFSLIVIGLSLLAGHAGQVSLGQAAFYGLGAYIAAITTLRMGLAPWLALPLAVGGAALAAYLLGAPIFVLRGHFLVLGTLGLNVVMDVLVRNVQHLTGGPTGLTGIPPLSIGALVIVGDRAYYYLTWSFVLAALWVGRNLVCSRVGRALAAVRSSEVAAAAVGINAAFYKSRVFALSGALAGLAGALYVHYLSFVSPSPFAFNFSIDLLVMSVLGGIYHLPGAVAGAAIVTILREALRTIMPRVLGSGASAEYEIVVFGLLLAVVVIFSPAGVWPHLLAWLRLEPGRSSRWTQAASLAGMLPESPPPSPRAEPASVLRLEGLRKQFGGLLAVDNLSFEVPAGEIYAIIGPNGAGKTTVFNLISGLLRPTRGAVYLRGRKVSDLPAYETAALGVGRTFQTPKVFADLTVLENVMVGLHRLTTTSFTAAMFGLGAREDAQAAARAAGYLEVVGLLDRADVLAGALPFGALRLLEVARALAIRPVLLLLDEPASGLSSAERTEVVKLIRHIRDTGTTVVLVEHDVGLVMETADRVLVLNYGQRIAEGAPRLVRNDPRVIAAYLGEEAAS</sequence>
<organism evidence="11 12">
    <name type="scientific">Candidatus Segetimicrobium genomatis</name>
    <dbReference type="NCBI Taxonomy" id="2569760"/>
    <lineage>
        <taxon>Bacteria</taxon>
        <taxon>Bacillati</taxon>
        <taxon>Candidatus Sysuimicrobiota</taxon>
        <taxon>Candidatus Sysuimicrobiia</taxon>
        <taxon>Candidatus Sysuimicrobiales</taxon>
        <taxon>Candidatus Segetimicrobiaceae</taxon>
        <taxon>Candidatus Segetimicrobium</taxon>
    </lineage>
</organism>
<dbReference type="InterPro" id="IPR001851">
    <property type="entry name" value="ABC_transp_permease"/>
</dbReference>
<keyword evidence="5" id="KW-0547">Nucleotide-binding</keyword>
<feature type="transmembrane region" description="Helical" evidence="9">
    <location>
        <begin position="291"/>
        <end position="319"/>
    </location>
</feature>
<keyword evidence="2" id="KW-0813">Transport</keyword>
<dbReference type="GO" id="GO:0016887">
    <property type="term" value="F:ATP hydrolysis activity"/>
    <property type="evidence" value="ECO:0007669"/>
    <property type="project" value="InterPro"/>
</dbReference>
<dbReference type="FunFam" id="3.40.50.300:FF:000421">
    <property type="entry name" value="Branched-chain amino acid ABC transporter ATP-binding protein"/>
    <property type="match status" value="1"/>
</dbReference>
<dbReference type="AlphaFoldDB" id="A0A537IMN3"/>
<name>A0A537IMN3_9BACT</name>
<dbReference type="GO" id="GO:0015658">
    <property type="term" value="F:branched-chain amino acid transmembrane transporter activity"/>
    <property type="evidence" value="ECO:0007669"/>
    <property type="project" value="InterPro"/>
</dbReference>
<dbReference type="EMBL" id="VBAP01000098">
    <property type="protein sequence ID" value="TMI71866.1"/>
    <property type="molecule type" value="Genomic_DNA"/>
</dbReference>
<evidence type="ECO:0000256" key="6">
    <source>
        <dbReference type="ARBA" id="ARBA00022840"/>
    </source>
</evidence>
<dbReference type="InterPro" id="IPR027417">
    <property type="entry name" value="P-loop_NTPase"/>
</dbReference>